<dbReference type="AlphaFoldDB" id="A0A1Z4BZU8"/>
<evidence type="ECO:0000313" key="2">
    <source>
        <dbReference type="Proteomes" id="UP000197019"/>
    </source>
</evidence>
<accession>A0A1Z4BZU8</accession>
<gene>
    <name evidence="1" type="ORF">CEK71_12375</name>
</gene>
<dbReference type="Proteomes" id="UP000197019">
    <property type="component" value="Chromosome"/>
</dbReference>
<dbReference type="KEGG" id="mpsy:CEK71_12375"/>
<dbReference type="EMBL" id="CP022129">
    <property type="protein sequence ID" value="ASF46808.1"/>
    <property type="molecule type" value="Genomic_DNA"/>
</dbReference>
<keyword evidence="2" id="KW-1185">Reference proteome</keyword>
<evidence type="ECO:0000313" key="1">
    <source>
        <dbReference type="EMBL" id="ASF46808.1"/>
    </source>
</evidence>
<proteinExistence type="predicted"/>
<sequence>MSIASGGFKWLPPPLRRRQWQYYEYRLRKCQNIFLSAGAEGVFGRAMQGAELRPRFGAAGTWQCKNRLGIRVLAVGEAALF</sequence>
<organism evidence="1 2">
    <name type="scientific">Methylovulum psychrotolerans</name>
    <dbReference type="NCBI Taxonomy" id="1704499"/>
    <lineage>
        <taxon>Bacteria</taxon>
        <taxon>Pseudomonadati</taxon>
        <taxon>Pseudomonadota</taxon>
        <taxon>Gammaproteobacteria</taxon>
        <taxon>Methylococcales</taxon>
        <taxon>Methylococcaceae</taxon>
        <taxon>Methylovulum</taxon>
    </lineage>
</organism>
<reference evidence="1 2" key="1">
    <citation type="submission" date="2017-06" db="EMBL/GenBank/DDBJ databases">
        <title>Genome Sequencing of the methanotroph Methylovulum psychrotolerants str. HV10-M2 isolated from a high-altitude environment.</title>
        <authorList>
            <person name="Mateos-Rivera A."/>
        </authorList>
    </citation>
    <scope>NUCLEOTIDE SEQUENCE [LARGE SCALE GENOMIC DNA]</scope>
    <source>
        <strain evidence="1 2">HV10_M2</strain>
    </source>
</reference>
<protein>
    <submittedName>
        <fullName evidence="1">Uncharacterized protein</fullName>
    </submittedName>
</protein>
<name>A0A1Z4BZU8_9GAMM</name>